<evidence type="ECO:0000313" key="5">
    <source>
        <dbReference type="Proteomes" id="UP000595107"/>
    </source>
</evidence>
<feature type="region of interest" description="Disordered" evidence="1">
    <location>
        <begin position="39"/>
        <end position="63"/>
    </location>
</feature>
<organism evidence="3 4">
    <name type="scientific">Acinetobacter johnsonii</name>
    <dbReference type="NCBI Taxonomy" id="40214"/>
    <lineage>
        <taxon>Bacteria</taxon>
        <taxon>Pseudomonadati</taxon>
        <taxon>Pseudomonadota</taxon>
        <taxon>Gammaproteobacteria</taxon>
        <taxon>Moraxellales</taxon>
        <taxon>Moraxellaceae</taxon>
        <taxon>Acinetobacter</taxon>
    </lineage>
</organism>
<dbReference type="EMBL" id="CP065666">
    <property type="protein sequence ID" value="QPS04083.1"/>
    <property type="molecule type" value="Genomic_DNA"/>
</dbReference>
<feature type="compositionally biased region" description="Basic and acidic residues" evidence="1">
    <location>
        <begin position="44"/>
        <end position="63"/>
    </location>
</feature>
<dbReference type="AlphaFoldDB" id="A0A380U6U4"/>
<accession>A0A380U6U4</accession>
<dbReference type="Proteomes" id="UP000254227">
    <property type="component" value="Unassembled WGS sequence"/>
</dbReference>
<evidence type="ECO:0008006" key="6">
    <source>
        <dbReference type="Google" id="ProtNLM"/>
    </source>
</evidence>
<evidence type="ECO:0000313" key="4">
    <source>
        <dbReference type="Proteomes" id="UP000254227"/>
    </source>
</evidence>
<dbReference type="EMBL" id="UFRV01000006">
    <property type="protein sequence ID" value="SUT97893.1"/>
    <property type="molecule type" value="Genomic_DNA"/>
</dbReference>
<reference evidence="2 5" key="2">
    <citation type="submission" date="2020-12" db="EMBL/GenBank/DDBJ databases">
        <title>FDA dAtabase for Regulatory Grade micrObial Sequences (FDA-ARGOS): Supporting development and validation of Infectious Disease Dx tests.</title>
        <authorList>
            <person name="Sproer C."/>
            <person name="Gronow S."/>
            <person name="Severitt S."/>
            <person name="Schroder I."/>
            <person name="Tallon L."/>
            <person name="Sadzewicz L."/>
            <person name="Zhao X."/>
            <person name="Boylan J."/>
            <person name="Ott S."/>
            <person name="Bowen H."/>
            <person name="Vavikolanu K."/>
            <person name="Mehta A."/>
            <person name="Aluvathingal J."/>
            <person name="Nadendla S."/>
            <person name="Lowell S."/>
            <person name="Myers T."/>
            <person name="Yan Y."/>
            <person name="Sichtig H."/>
        </authorList>
    </citation>
    <scope>NUCLEOTIDE SEQUENCE [LARGE SCALE GENOMIC DNA]</scope>
    <source>
        <strain evidence="2 5">FDAARGOS_910</strain>
    </source>
</reference>
<evidence type="ECO:0000313" key="2">
    <source>
        <dbReference type="EMBL" id="QPS04083.1"/>
    </source>
</evidence>
<sequence length="675" mass="74868">MAKIPMGNFGNAMPQVGRIQMPQNQSGQMIAGALQNMSQVAQQQHEREKLAQEKQKIEQDKKDKAELALQSSKVGADISVVDDDLLLKMQSGAIAYDDAVVQRQKSLETIKGQYKDLIPKQFEQNFNNYFEQHSYQSASKYLPIAQKSEQQQAIVKLKDMRENYLKNPNASEQEVWGGLSLYAQSKNLPLAHVQDTFNEYKNNRAGNDVSTFYLGNKSDNEKLNELSTPEAVIAKHPNLTQEQAVYWSGRVSSQIDQNNRAVALQQKQLEDDAKDAVNEMKADIETGLIPSEDVIKSRLARVKGTGKESEFVQYSGALVEVQQFMRLGADEREAYLSKKRSEAQNTAQDNAKDVSWKLSLLSKTHENMLGYEKNNSSLAYSIKTGQELTPVPTTSIIMGDPKAVAALSKNIKTIHASNIIDGVNGSLNPLSTQQQQELKDYWGKAKPGDKLTLLTNLFTASAGNANASRDMIKSIAGDSGAYRLSASLGRRGLNDIAGQIVTGQDLLDKNLVKVDDNALRASTANYLSGVTSPGKPDFEIYLESVKANYAYLLQKSGQVADSKGSILNKSIDEDLFHKAVLNVTGGKYTSGGFFGSKSVVLRPHTVNEKSFDDQLKTFNSSNARAYGGSDKDFFLDLPLEQDPHNPYKYYFKNGAKYVMDVNDKQRKKRLTFTVR</sequence>
<evidence type="ECO:0000313" key="3">
    <source>
        <dbReference type="EMBL" id="SUT97893.1"/>
    </source>
</evidence>
<name>A0A380U6U4_ACIJO</name>
<dbReference type="Proteomes" id="UP000595107">
    <property type="component" value="Chromosome"/>
</dbReference>
<evidence type="ECO:0000256" key="1">
    <source>
        <dbReference type="SAM" id="MobiDB-lite"/>
    </source>
</evidence>
<reference evidence="3 4" key="1">
    <citation type="submission" date="2018-06" db="EMBL/GenBank/DDBJ databases">
        <authorList>
            <consortium name="Pathogen Informatics"/>
            <person name="Doyle S."/>
        </authorList>
    </citation>
    <scope>NUCLEOTIDE SEQUENCE [LARGE SCALE GENOMIC DNA]</scope>
    <source>
        <strain evidence="3 4">NCTC10308</strain>
    </source>
</reference>
<gene>
    <name evidence="2" type="ORF">I6G67_00715</name>
    <name evidence="3" type="ORF">NCTC10308_02630</name>
</gene>
<proteinExistence type="predicted"/>
<protein>
    <recommendedName>
        <fullName evidence="6">Methyl-coenzyme M reductase</fullName>
    </recommendedName>
</protein>